<protein>
    <submittedName>
        <fullName evidence="2">Uncharacterized protein</fullName>
    </submittedName>
</protein>
<gene>
    <name evidence="2" type="ORF">ANN_25261</name>
</gene>
<proteinExistence type="predicted"/>
<name>A0ABQ8S0V3_PERAM</name>
<keyword evidence="3" id="KW-1185">Reference proteome</keyword>
<sequence>MRQMRLWLKLWFGHRRPGCERRTQKSASANRTNSSFPGPSRTALWRLKDAGFFALIAAKKEHLKDDHKLFRVCKENANHNWNIILFSDEMTVSCTRGAKVIVYRPRGALYDGRRYVVKQ</sequence>
<reference evidence="2 3" key="1">
    <citation type="journal article" date="2022" name="Allergy">
        <title>Genome assembly and annotation of Periplaneta americana reveal a comprehensive cockroach allergen profile.</title>
        <authorList>
            <person name="Wang L."/>
            <person name="Xiong Q."/>
            <person name="Saelim N."/>
            <person name="Wang L."/>
            <person name="Nong W."/>
            <person name="Wan A.T."/>
            <person name="Shi M."/>
            <person name="Liu X."/>
            <person name="Cao Q."/>
            <person name="Hui J.H.L."/>
            <person name="Sookrung N."/>
            <person name="Leung T.F."/>
            <person name="Tungtrongchitr A."/>
            <person name="Tsui S.K.W."/>
        </authorList>
    </citation>
    <scope>NUCLEOTIDE SEQUENCE [LARGE SCALE GENOMIC DNA]</scope>
    <source>
        <strain evidence="2">PWHHKU_190912</strain>
    </source>
</reference>
<feature type="compositionally biased region" description="Polar residues" evidence="1">
    <location>
        <begin position="25"/>
        <end position="37"/>
    </location>
</feature>
<feature type="region of interest" description="Disordered" evidence="1">
    <location>
        <begin position="21"/>
        <end position="40"/>
    </location>
</feature>
<dbReference type="EMBL" id="JAJSOF020000038">
    <property type="protein sequence ID" value="KAJ4427613.1"/>
    <property type="molecule type" value="Genomic_DNA"/>
</dbReference>
<dbReference type="Proteomes" id="UP001148838">
    <property type="component" value="Unassembled WGS sequence"/>
</dbReference>
<evidence type="ECO:0000313" key="2">
    <source>
        <dbReference type="EMBL" id="KAJ4427613.1"/>
    </source>
</evidence>
<organism evidence="2 3">
    <name type="scientific">Periplaneta americana</name>
    <name type="common">American cockroach</name>
    <name type="synonym">Blatta americana</name>
    <dbReference type="NCBI Taxonomy" id="6978"/>
    <lineage>
        <taxon>Eukaryota</taxon>
        <taxon>Metazoa</taxon>
        <taxon>Ecdysozoa</taxon>
        <taxon>Arthropoda</taxon>
        <taxon>Hexapoda</taxon>
        <taxon>Insecta</taxon>
        <taxon>Pterygota</taxon>
        <taxon>Neoptera</taxon>
        <taxon>Polyneoptera</taxon>
        <taxon>Dictyoptera</taxon>
        <taxon>Blattodea</taxon>
        <taxon>Blattoidea</taxon>
        <taxon>Blattidae</taxon>
        <taxon>Blattinae</taxon>
        <taxon>Periplaneta</taxon>
    </lineage>
</organism>
<comment type="caution">
    <text evidence="2">The sequence shown here is derived from an EMBL/GenBank/DDBJ whole genome shotgun (WGS) entry which is preliminary data.</text>
</comment>
<accession>A0ABQ8S0V3</accession>
<evidence type="ECO:0000313" key="3">
    <source>
        <dbReference type="Proteomes" id="UP001148838"/>
    </source>
</evidence>
<evidence type="ECO:0000256" key="1">
    <source>
        <dbReference type="SAM" id="MobiDB-lite"/>
    </source>
</evidence>